<dbReference type="PANTHER" id="PTHR47266">
    <property type="entry name" value="ENDONUCLEASE-RELATED"/>
    <property type="match status" value="1"/>
</dbReference>
<organism evidence="4 5">
    <name type="scientific">Coilia grayii</name>
    <name type="common">Gray's grenadier anchovy</name>
    <dbReference type="NCBI Taxonomy" id="363190"/>
    <lineage>
        <taxon>Eukaryota</taxon>
        <taxon>Metazoa</taxon>
        <taxon>Chordata</taxon>
        <taxon>Craniata</taxon>
        <taxon>Vertebrata</taxon>
        <taxon>Euteleostomi</taxon>
        <taxon>Actinopterygii</taxon>
        <taxon>Neopterygii</taxon>
        <taxon>Teleostei</taxon>
        <taxon>Clupei</taxon>
        <taxon>Clupeiformes</taxon>
        <taxon>Clupeoidei</taxon>
        <taxon>Engraulidae</taxon>
        <taxon>Coilinae</taxon>
        <taxon>Coilia</taxon>
    </lineage>
</organism>
<dbReference type="EMBL" id="JBHFQA010000007">
    <property type="protein sequence ID" value="KAL2095577.1"/>
    <property type="molecule type" value="Genomic_DNA"/>
</dbReference>
<dbReference type="AlphaFoldDB" id="A0ABD1K8V4"/>
<proteinExistence type="predicted"/>
<reference evidence="4 5" key="1">
    <citation type="submission" date="2024-09" db="EMBL/GenBank/DDBJ databases">
        <title>A chromosome-level genome assembly of Gray's grenadier anchovy, Coilia grayii.</title>
        <authorList>
            <person name="Fu Z."/>
        </authorList>
    </citation>
    <scope>NUCLEOTIDE SEQUENCE [LARGE SCALE GENOMIC DNA]</scope>
    <source>
        <strain evidence="4">G4</strain>
        <tissue evidence="4">Muscle</tissue>
    </source>
</reference>
<name>A0ABD1K8V4_9TELE</name>
<dbReference type="InterPro" id="IPR041588">
    <property type="entry name" value="Integrase_H2C2"/>
</dbReference>
<comment type="caution">
    <text evidence="4">The sequence shown here is derived from an EMBL/GenBank/DDBJ whole genome shotgun (WGS) entry which is preliminary data.</text>
</comment>
<dbReference type="InterPro" id="IPR052160">
    <property type="entry name" value="Gypsy_RT_Integrase-like"/>
</dbReference>
<protein>
    <recommendedName>
        <fullName evidence="1">Gypsy retrotransposon integrase-like protein 1</fullName>
    </recommendedName>
</protein>
<evidence type="ECO:0000256" key="1">
    <source>
        <dbReference type="ARBA" id="ARBA00039658"/>
    </source>
</evidence>
<evidence type="ECO:0000313" key="5">
    <source>
        <dbReference type="Proteomes" id="UP001591681"/>
    </source>
</evidence>
<dbReference type="Pfam" id="PF17921">
    <property type="entry name" value="Integrase_H2C2"/>
    <property type="match status" value="1"/>
</dbReference>
<feature type="domain" description="Integrase zinc-binding" evidence="3">
    <location>
        <begin position="32"/>
        <end position="90"/>
    </location>
</feature>
<gene>
    <name evidence="4" type="ORF">ACEWY4_007725</name>
</gene>
<dbReference type="FunFam" id="1.10.340.70:FF:000001">
    <property type="entry name" value="Retrovirus-related Pol polyprotein from transposon gypsy-like Protein"/>
    <property type="match status" value="1"/>
</dbReference>
<dbReference type="Proteomes" id="UP001591681">
    <property type="component" value="Unassembled WGS sequence"/>
</dbReference>
<feature type="region of interest" description="Disordered" evidence="2">
    <location>
        <begin position="274"/>
        <end position="297"/>
    </location>
</feature>
<accession>A0ABD1K8V4</accession>
<keyword evidence="5" id="KW-1185">Reference proteome</keyword>
<dbReference type="Gene3D" id="1.10.340.70">
    <property type="match status" value="1"/>
</dbReference>
<evidence type="ECO:0000259" key="3">
    <source>
        <dbReference type="Pfam" id="PF17921"/>
    </source>
</evidence>
<sequence length="297" mass="32935">MAALAWDIEGQVQGALQDQPGPSACPEGRLFVPEALCSQVLQWGHDSLLACHPRATRTSLHIAQRFWWPNLEREVREYVQACPVCNRNKTSNRPPAGLLQPLPVPSRPWSYISLDFVTGLPASEGKTVILTVVDSRLVWVEYAHNFLTCSATGMSPFQCVYGYQPPLFPSQEGEASCPSVLANAHRCRRTWARARVALRRVVASYSAGANRHRTPAPAYRVGQRVWLSTKDLPVRVESWKLAARFLGLFVVERVISPTAVCLWLPTTMRVHPTFPPAGGAGAVRDDDAQLSDRSEEL</sequence>
<evidence type="ECO:0000256" key="2">
    <source>
        <dbReference type="SAM" id="MobiDB-lite"/>
    </source>
</evidence>
<feature type="compositionally biased region" description="Basic and acidic residues" evidence="2">
    <location>
        <begin position="283"/>
        <end position="297"/>
    </location>
</feature>
<evidence type="ECO:0000313" key="4">
    <source>
        <dbReference type="EMBL" id="KAL2095577.1"/>
    </source>
</evidence>